<evidence type="ECO:0000313" key="1">
    <source>
        <dbReference type="EMBL" id="GME81044.1"/>
    </source>
</evidence>
<accession>A0ACB5T3Y5</accession>
<organism evidence="1 2">
    <name type="scientific">Ambrosiozyma monospora</name>
    <name type="common">Yeast</name>
    <name type="synonym">Endomycopsis monosporus</name>
    <dbReference type="NCBI Taxonomy" id="43982"/>
    <lineage>
        <taxon>Eukaryota</taxon>
        <taxon>Fungi</taxon>
        <taxon>Dikarya</taxon>
        <taxon>Ascomycota</taxon>
        <taxon>Saccharomycotina</taxon>
        <taxon>Pichiomycetes</taxon>
        <taxon>Pichiales</taxon>
        <taxon>Pichiaceae</taxon>
        <taxon>Ambrosiozyma</taxon>
    </lineage>
</organism>
<dbReference type="Proteomes" id="UP001165064">
    <property type="component" value="Unassembled WGS sequence"/>
</dbReference>
<dbReference type="EMBL" id="BSXS01003320">
    <property type="protein sequence ID" value="GME81044.1"/>
    <property type="molecule type" value="Genomic_DNA"/>
</dbReference>
<sequence>MKMNTSIPPETTTADPSTKNSTPISTAGQISDTSYTQKRSFSDIAKQSTILTMGSITSGATVDQGDAPPNNKNAITQSAKQNFGAIDQAEVQAADAISGIANGAPTKPSDNITNTNTITAGSETKVKKKKKKRRVFSCDNCRKLKTKCAFKPESQSCDRCHRLRLDCSLSHTVNSAALNSNNNNNPNINSPSSDLPTNVPNIHSSLNNSSSISFDADQVTGH</sequence>
<comment type="caution">
    <text evidence="1">The sequence shown here is derived from an EMBL/GenBank/DDBJ whole genome shotgun (WGS) entry which is preliminary data.</text>
</comment>
<proteinExistence type="predicted"/>
<name>A0ACB5T3Y5_AMBMO</name>
<keyword evidence="2" id="KW-1185">Reference proteome</keyword>
<protein>
    <submittedName>
        <fullName evidence="1">Unnamed protein product</fullName>
    </submittedName>
</protein>
<gene>
    <name evidence="1" type="ORF">Amon02_000473100</name>
</gene>
<evidence type="ECO:0000313" key="2">
    <source>
        <dbReference type="Proteomes" id="UP001165064"/>
    </source>
</evidence>
<reference evidence="1" key="1">
    <citation type="submission" date="2023-04" db="EMBL/GenBank/DDBJ databases">
        <title>Ambrosiozyma monospora NBRC 10751.</title>
        <authorList>
            <person name="Ichikawa N."/>
            <person name="Sato H."/>
            <person name="Tonouchi N."/>
        </authorList>
    </citation>
    <scope>NUCLEOTIDE SEQUENCE</scope>
    <source>
        <strain evidence="1">NBRC 10751</strain>
    </source>
</reference>